<evidence type="ECO:0000256" key="3">
    <source>
        <dbReference type="ARBA" id="ARBA00023125"/>
    </source>
</evidence>
<evidence type="ECO:0000256" key="6">
    <source>
        <dbReference type="SAM" id="MobiDB-lite"/>
    </source>
</evidence>
<sequence length="617" mass="69799">MEQRLDRLSEILSSAGKVAIAKETVASLPPLQPASQSRIEASPPVDFKNVLTDFAPPDVAPQMPQTFFQQRSIPESVFDDIDDVISKGLVGFQEAEESLCVFRTKALDFPFVVLSPHTSLDTMRREKPFLLLTILAWDSQESFRLQKTLELEIREQLSRKAVFNGERSLDLLQGIMIYLCWYQLYFNAERQQIYQLSQMVASMAVDLGINQPTQNLLRQNYFTIHDANLHIPTSDKMPEGEFRQLANFSVSPRTQSPLQNSSFTGNTPSQNINSRNPCEEIEARRTFLGCYWLSSSLALSLRKPTSLKYSDYVGDCAQILGQLAEAETDYLLPHFVALQRFAEDVNQAFDYDSGRRPQQLDTTRVEIISRSFVLQLDQIQSSFPPAVWNNIGISMSFHFLCIYINEVGFHASAPSPYDLMSGQSSPKAYYFSAARNESLIACLQACKNYLDRFIELTPRQTIDFILPNYLRLVYAVLILGRFATGCDCPILDASDIRQSTNMGYYLDKLISKVDESMMLLPATDANDWMRHVRKMWQQSKWWYEAIVRDPAAAMDCAIGQPELNFMDILPSAISSCVDFSVTPQSCDERWADMLDWGSNVSVSDSLNPFAGCTGVGM</sequence>
<dbReference type="GO" id="GO:0000976">
    <property type="term" value="F:transcription cis-regulatory region binding"/>
    <property type="evidence" value="ECO:0007669"/>
    <property type="project" value="TreeGrafter"/>
</dbReference>
<evidence type="ECO:0000256" key="4">
    <source>
        <dbReference type="ARBA" id="ARBA00023163"/>
    </source>
</evidence>
<keyword evidence="5" id="KW-0539">Nucleus</keyword>
<organism evidence="8 9">
    <name type="scientific">Hyphodiscus hymeniophilus</name>
    <dbReference type="NCBI Taxonomy" id="353542"/>
    <lineage>
        <taxon>Eukaryota</taxon>
        <taxon>Fungi</taxon>
        <taxon>Dikarya</taxon>
        <taxon>Ascomycota</taxon>
        <taxon>Pezizomycotina</taxon>
        <taxon>Leotiomycetes</taxon>
        <taxon>Helotiales</taxon>
        <taxon>Hyphodiscaceae</taxon>
        <taxon>Hyphodiscus</taxon>
    </lineage>
</organism>
<gene>
    <name evidence="8" type="ORF">D0Z07_5405</name>
</gene>
<dbReference type="PANTHER" id="PTHR31845:SF10">
    <property type="entry name" value="ZN(II)2CYS6 TRANSCRIPTION FACTOR (EUROFUNG)"/>
    <property type="match status" value="1"/>
</dbReference>
<dbReference type="OrthoDB" id="5226580at2759"/>
<dbReference type="InterPro" id="IPR051089">
    <property type="entry name" value="prtT"/>
</dbReference>
<keyword evidence="2" id="KW-0805">Transcription regulation</keyword>
<comment type="caution">
    <text evidence="8">The sequence shown here is derived from an EMBL/GenBank/DDBJ whole genome shotgun (WGS) entry which is preliminary data.</text>
</comment>
<proteinExistence type="predicted"/>
<dbReference type="PANTHER" id="PTHR31845">
    <property type="entry name" value="FINGER DOMAIN PROTEIN, PUTATIVE-RELATED"/>
    <property type="match status" value="1"/>
</dbReference>
<dbReference type="EMBL" id="VNKQ01000010">
    <property type="protein sequence ID" value="KAG0648446.1"/>
    <property type="molecule type" value="Genomic_DNA"/>
</dbReference>
<evidence type="ECO:0000259" key="7">
    <source>
        <dbReference type="Pfam" id="PF04082"/>
    </source>
</evidence>
<dbReference type="GO" id="GO:0008270">
    <property type="term" value="F:zinc ion binding"/>
    <property type="evidence" value="ECO:0007669"/>
    <property type="project" value="InterPro"/>
</dbReference>
<keyword evidence="9" id="KW-1185">Reference proteome</keyword>
<protein>
    <submittedName>
        <fullName evidence="8">Transcription factor himD</fullName>
    </submittedName>
</protein>
<reference evidence="8" key="1">
    <citation type="submission" date="2019-07" db="EMBL/GenBank/DDBJ databases">
        <title>Hyphodiscus hymeniophilus genome sequencing and assembly.</title>
        <authorList>
            <person name="Kramer G."/>
            <person name="Nodwell J."/>
        </authorList>
    </citation>
    <scope>NUCLEOTIDE SEQUENCE</scope>
    <source>
        <strain evidence="8">ATCC 34498</strain>
    </source>
</reference>
<evidence type="ECO:0000313" key="9">
    <source>
        <dbReference type="Proteomes" id="UP000785200"/>
    </source>
</evidence>
<dbReference type="Proteomes" id="UP000785200">
    <property type="component" value="Unassembled WGS sequence"/>
</dbReference>
<dbReference type="Pfam" id="PF04082">
    <property type="entry name" value="Fungal_trans"/>
    <property type="match status" value="1"/>
</dbReference>
<feature type="region of interest" description="Disordered" evidence="6">
    <location>
        <begin position="252"/>
        <end position="275"/>
    </location>
</feature>
<dbReference type="GO" id="GO:0006351">
    <property type="term" value="P:DNA-templated transcription"/>
    <property type="evidence" value="ECO:0007669"/>
    <property type="project" value="InterPro"/>
</dbReference>
<name>A0A9P6VHZ4_9HELO</name>
<evidence type="ECO:0000313" key="8">
    <source>
        <dbReference type="EMBL" id="KAG0648446.1"/>
    </source>
</evidence>
<dbReference type="AlphaFoldDB" id="A0A9P6VHZ4"/>
<comment type="subcellular location">
    <subcellularLocation>
        <location evidence="1">Nucleus</location>
    </subcellularLocation>
</comment>
<evidence type="ECO:0000256" key="1">
    <source>
        <dbReference type="ARBA" id="ARBA00004123"/>
    </source>
</evidence>
<dbReference type="GO" id="GO:0000981">
    <property type="term" value="F:DNA-binding transcription factor activity, RNA polymerase II-specific"/>
    <property type="evidence" value="ECO:0007669"/>
    <property type="project" value="TreeGrafter"/>
</dbReference>
<evidence type="ECO:0000256" key="2">
    <source>
        <dbReference type="ARBA" id="ARBA00023015"/>
    </source>
</evidence>
<accession>A0A9P6VHZ4</accession>
<dbReference type="GO" id="GO:0005634">
    <property type="term" value="C:nucleus"/>
    <property type="evidence" value="ECO:0007669"/>
    <property type="project" value="UniProtKB-SubCell"/>
</dbReference>
<feature type="domain" description="Xylanolytic transcriptional activator regulatory" evidence="7">
    <location>
        <begin position="137"/>
        <end position="311"/>
    </location>
</feature>
<evidence type="ECO:0000256" key="5">
    <source>
        <dbReference type="ARBA" id="ARBA00023242"/>
    </source>
</evidence>
<keyword evidence="4" id="KW-0804">Transcription</keyword>
<keyword evidence="3" id="KW-0238">DNA-binding</keyword>
<dbReference type="InterPro" id="IPR007219">
    <property type="entry name" value="XnlR_reg_dom"/>
</dbReference>